<organism evidence="7">
    <name type="scientific">Sipha flava</name>
    <name type="common">yellow sugarcane aphid</name>
    <dbReference type="NCBI Taxonomy" id="143950"/>
    <lineage>
        <taxon>Eukaryota</taxon>
        <taxon>Metazoa</taxon>
        <taxon>Ecdysozoa</taxon>
        <taxon>Arthropoda</taxon>
        <taxon>Hexapoda</taxon>
        <taxon>Insecta</taxon>
        <taxon>Pterygota</taxon>
        <taxon>Neoptera</taxon>
        <taxon>Paraneoptera</taxon>
        <taxon>Hemiptera</taxon>
        <taxon>Sternorrhyncha</taxon>
        <taxon>Aphidomorpha</taxon>
        <taxon>Aphidoidea</taxon>
        <taxon>Aphididae</taxon>
        <taxon>Sipha</taxon>
    </lineage>
</organism>
<gene>
    <name evidence="7" type="primary">SLC36A4_1</name>
    <name evidence="9" type="synonym">LOC112690762</name>
    <name evidence="7" type="ORF">g.154518</name>
</gene>
<keyword evidence="4 5" id="KW-0472">Membrane</keyword>
<keyword evidence="2 5" id="KW-0812">Transmembrane</keyword>
<evidence type="ECO:0000256" key="2">
    <source>
        <dbReference type="ARBA" id="ARBA00022692"/>
    </source>
</evidence>
<feature type="transmembrane region" description="Helical" evidence="5">
    <location>
        <begin position="422"/>
        <end position="443"/>
    </location>
</feature>
<evidence type="ECO:0000313" key="9">
    <source>
        <dbReference type="RefSeq" id="XP_025420634.1"/>
    </source>
</evidence>
<sequence length="540" mass="59732">MLPSEEIISSINGNDVSTLMTSTDLNEANLSKAIGKKSSEQPRLLMQADEATLSLLIVENNGNSNDKNQSNLTDSLTDDKYKQIESVKSEHTRSVLSLSYNQNIHPTSYLDTLINMLKGNIGCGILAMGDAFKNGGLLFATIFTIVISLISAYNQHTLLGCSKTVKKKLKLQHNPKFAETIELSFQYGPQKFQSYSVFFRKSVNSFIVISQLGLCCVYVIFISKSLQQVMSWYNTHVDVHLSILITMVPVLISSLIRNLKFIARLSALANVCMFVGIFVILYYCTIDLPPITSRTPVAHWTTLPLFFGTSIFAFEGISLVLPLQQEMKSPKQFTSTFGVLNVGTVIVTTLLLITGFMGYLKFGEAVRGSLTLNLQEEFLLSKVVISSMMLNILCSYSLQFYVSIEVLWPIIENKFGPFRSPLLWEIGLRVILVLITFIGADVIPHLTMFISLIGAVACSFLALIFPPLCHIAVVNAGDRGDNKYGLFKWQLVMDALTLAFGTIGFFTGTYASVYEIYGAFRGVTIVTNSSDSTTQASFLS</sequence>
<reference evidence="9" key="2">
    <citation type="submission" date="2025-04" db="UniProtKB">
        <authorList>
            <consortium name="RefSeq"/>
        </authorList>
    </citation>
    <scope>IDENTIFICATION</scope>
    <source>
        <tissue evidence="9">Whole body</tissue>
    </source>
</reference>
<dbReference type="GO" id="GO:0005774">
    <property type="term" value="C:vacuolar membrane"/>
    <property type="evidence" value="ECO:0007669"/>
    <property type="project" value="TreeGrafter"/>
</dbReference>
<dbReference type="OrthoDB" id="1684102at2759"/>
<feature type="transmembrane region" description="Helical" evidence="5">
    <location>
        <begin position="203"/>
        <end position="221"/>
    </location>
</feature>
<dbReference type="RefSeq" id="XP_025420634.1">
    <property type="nucleotide sequence ID" value="XM_025564849.1"/>
</dbReference>
<feature type="transmembrane region" description="Helical" evidence="5">
    <location>
        <begin position="449"/>
        <end position="474"/>
    </location>
</feature>
<evidence type="ECO:0000256" key="4">
    <source>
        <dbReference type="ARBA" id="ARBA00023136"/>
    </source>
</evidence>
<protein>
    <submittedName>
        <fullName evidence="7">Proton-coupled amino acid transporter 4</fullName>
    </submittedName>
    <submittedName>
        <fullName evidence="9">Proton-coupled amino acid transporter-like protein CG1139 isoform X1</fullName>
    </submittedName>
</protein>
<dbReference type="InterPro" id="IPR013057">
    <property type="entry name" value="AA_transpt_TM"/>
</dbReference>
<name>A0A2S2QIN8_9HEMI</name>
<comment type="subcellular location">
    <subcellularLocation>
        <location evidence="1">Membrane</location>
        <topology evidence="1">Multi-pass membrane protein</topology>
    </subcellularLocation>
</comment>
<feature type="transmembrane region" description="Helical" evidence="5">
    <location>
        <begin position="495"/>
        <end position="513"/>
    </location>
</feature>
<feature type="transmembrane region" description="Helical" evidence="5">
    <location>
        <begin position="265"/>
        <end position="283"/>
    </location>
</feature>
<feature type="domain" description="Amino acid transporter transmembrane" evidence="6">
    <location>
        <begin position="105"/>
        <end position="512"/>
    </location>
</feature>
<feature type="transmembrane region" description="Helical" evidence="5">
    <location>
        <begin position="303"/>
        <end position="323"/>
    </location>
</feature>
<keyword evidence="8" id="KW-1185">Reference proteome</keyword>
<feature type="transmembrane region" description="Helical" evidence="5">
    <location>
        <begin position="135"/>
        <end position="153"/>
    </location>
</feature>
<proteinExistence type="predicted"/>
<evidence type="ECO:0000256" key="1">
    <source>
        <dbReference type="ARBA" id="ARBA00004141"/>
    </source>
</evidence>
<evidence type="ECO:0000313" key="7">
    <source>
        <dbReference type="EMBL" id="MBY77370.1"/>
    </source>
</evidence>
<dbReference type="PANTHER" id="PTHR22950">
    <property type="entry name" value="AMINO ACID TRANSPORTER"/>
    <property type="match status" value="1"/>
</dbReference>
<dbReference type="GO" id="GO:0015179">
    <property type="term" value="F:L-amino acid transmembrane transporter activity"/>
    <property type="evidence" value="ECO:0007669"/>
    <property type="project" value="TreeGrafter"/>
</dbReference>
<accession>A0A2S2QIN8</accession>
<feature type="transmembrane region" description="Helical" evidence="5">
    <location>
        <begin position="379"/>
        <end position="402"/>
    </location>
</feature>
<feature type="transmembrane region" description="Helical" evidence="5">
    <location>
        <begin position="335"/>
        <end position="359"/>
    </location>
</feature>
<feature type="transmembrane region" description="Helical" evidence="5">
    <location>
        <begin position="241"/>
        <end position="258"/>
    </location>
</feature>
<evidence type="ECO:0000256" key="5">
    <source>
        <dbReference type="SAM" id="Phobius"/>
    </source>
</evidence>
<dbReference type="Pfam" id="PF01490">
    <property type="entry name" value="Aa_trans"/>
    <property type="match status" value="1"/>
</dbReference>
<dbReference type="PANTHER" id="PTHR22950:SF150">
    <property type="entry name" value="FI17861P1"/>
    <property type="match status" value="1"/>
</dbReference>
<dbReference type="EMBL" id="GGMS01008167">
    <property type="protein sequence ID" value="MBY77370.1"/>
    <property type="molecule type" value="Transcribed_RNA"/>
</dbReference>
<keyword evidence="3 5" id="KW-1133">Transmembrane helix</keyword>
<evidence type="ECO:0000313" key="8">
    <source>
        <dbReference type="Proteomes" id="UP000694846"/>
    </source>
</evidence>
<reference evidence="7" key="1">
    <citation type="submission" date="2018-04" db="EMBL/GenBank/DDBJ databases">
        <title>Transcriptome assembly of Sipha flava.</title>
        <authorList>
            <person name="Scully E.D."/>
            <person name="Geib S.M."/>
            <person name="Palmer N.A."/>
            <person name="Koch K."/>
            <person name="Bradshaw J."/>
            <person name="Heng-Moss T."/>
            <person name="Sarath G."/>
        </authorList>
    </citation>
    <scope>NUCLEOTIDE SEQUENCE</scope>
</reference>
<evidence type="ECO:0000256" key="3">
    <source>
        <dbReference type="ARBA" id="ARBA00022989"/>
    </source>
</evidence>
<dbReference type="Proteomes" id="UP000694846">
    <property type="component" value="Unplaced"/>
</dbReference>
<evidence type="ECO:0000259" key="6">
    <source>
        <dbReference type="Pfam" id="PF01490"/>
    </source>
</evidence>
<dbReference type="AlphaFoldDB" id="A0A2S2QIN8"/>